<evidence type="ECO:0000256" key="2">
    <source>
        <dbReference type="ARBA" id="ARBA00001935"/>
    </source>
</evidence>
<evidence type="ECO:0000256" key="9">
    <source>
        <dbReference type="ARBA" id="ARBA00023008"/>
    </source>
</evidence>
<evidence type="ECO:0000256" key="11">
    <source>
        <dbReference type="ARBA" id="ARBA00023180"/>
    </source>
</evidence>
<dbReference type="InterPro" id="IPR011706">
    <property type="entry name" value="Cu-oxidase_C"/>
</dbReference>
<keyword evidence="9" id="KW-0186">Copper</keyword>
<comment type="caution">
    <text evidence="17">The sequence shown here is derived from an EMBL/GenBank/DDBJ whole genome shotgun (WGS) entry which is preliminary data.</text>
</comment>
<dbReference type="RefSeq" id="XP_020119488.1">
    <property type="nucleotide sequence ID" value="XM_020267800.1"/>
</dbReference>
<name>A0A225B0Q2_TALAT</name>
<keyword evidence="8" id="KW-0560">Oxidoreductase</keyword>
<dbReference type="CDD" id="cd13880">
    <property type="entry name" value="CuRO_2_MaLCC_like"/>
    <property type="match status" value="1"/>
</dbReference>
<dbReference type="Pfam" id="PF07731">
    <property type="entry name" value="Cu-oxidase_2"/>
    <property type="match status" value="1"/>
</dbReference>
<gene>
    <name evidence="17" type="ORF">UA08_05049</name>
</gene>
<sequence>MYMKNFLSYCVLFVEFRFVFGKRACPGNNPHDRSTWCDYDIHTDYYSIAPDTGDTREYWFELKEATLAPDGIPRYTQTINGSIPGPTIYANWGDEVIVHVTNHLSQSNNGTSIHFHGIRQLNTNQNDGVVSITQCPTAPGDTITYKWRATQYGTTWYHSHFSLQAWEGLIGGIVVEGPASANYDEDQGIIILTDWSHETPDELFIYAETSGPPYQENGLINGTNVWGSGRDQVGERFTTQFEPGTSYRLRLINTAIDTHFTFSIDNHTMTVIEADLVPVKPFTTDVLTIGIAQRYDVIVIADQAHIADKFWMRAVPQTDCSNNNSTDNIRGIVYYGHRAHGTPTTIGYNTTTGCIDQTSSLSPVVPKVVDPNVAYYENETVTLGSTASGILVWQVNDVSMLVDWKDPSLLQIYKHEDNWSNTSGVVKLDEANEWAYVLIQSDLTIPHPIHLHGHDFFVLEQGIGDYDASSHTPVSNLLNPPRRDTAMLLAGGYLLIAFQTDNPGAWLMHCHIGFHTVEGLAMQFIEQYSNIPDLIDPEVMSNTCEKWDQWQDSQRLVDDDSGI</sequence>
<dbReference type="FunFam" id="2.60.40.420:FF:000021">
    <property type="entry name" value="Extracellular dihydrogeodin oxidase/laccase"/>
    <property type="match status" value="1"/>
</dbReference>
<keyword evidence="12" id="KW-0439">Lignin degradation</keyword>
<evidence type="ECO:0000256" key="6">
    <source>
        <dbReference type="ARBA" id="ARBA00022729"/>
    </source>
</evidence>
<evidence type="ECO:0000256" key="3">
    <source>
        <dbReference type="ARBA" id="ARBA00010609"/>
    </source>
</evidence>
<evidence type="ECO:0000259" key="15">
    <source>
        <dbReference type="Pfam" id="PF07731"/>
    </source>
</evidence>
<evidence type="ECO:0000259" key="16">
    <source>
        <dbReference type="Pfam" id="PF07732"/>
    </source>
</evidence>
<dbReference type="FunFam" id="2.60.40.420:FF:000046">
    <property type="entry name" value="Multicopper oxidase"/>
    <property type="match status" value="1"/>
</dbReference>
<feature type="domain" description="Plastocyanin-like" evidence="15">
    <location>
        <begin position="403"/>
        <end position="527"/>
    </location>
</feature>
<dbReference type="SUPFAM" id="SSF49503">
    <property type="entry name" value="Cupredoxins"/>
    <property type="match status" value="3"/>
</dbReference>
<comment type="similarity">
    <text evidence="3">Belongs to the multicopper oxidase family.</text>
</comment>
<dbReference type="PANTHER" id="PTHR11709:SF502">
    <property type="entry name" value="MULTICOPPER OXIDASE"/>
    <property type="match status" value="1"/>
</dbReference>
<dbReference type="Gene3D" id="2.60.40.420">
    <property type="entry name" value="Cupredoxins - blue copper proteins"/>
    <property type="match status" value="3"/>
</dbReference>
<dbReference type="InterPro" id="IPR002355">
    <property type="entry name" value="Cu_oxidase_Cu_BS"/>
</dbReference>
<dbReference type="CDD" id="cd13854">
    <property type="entry name" value="CuRO_1_MaLCC_like"/>
    <property type="match status" value="1"/>
</dbReference>
<dbReference type="CDD" id="cd13901">
    <property type="entry name" value="CuRO_3_MaLCC_like"/>
    <property type="match status" value="1"/>
</dbReference>
<evidence type="ECO:0000256" key="13">
    <source>
        <dbReference type="SAM" id="SignalP"/>
    </source>
</evidence>
<keyword evidence="5" id="KW-0479">Metal-binding</keyword>
<keyword evidence="11" id="KW-0325">Glycoprotein</keyword>
<comment type="cofactor">
    <cofactor evidence="2">
        <name>Cu cation</name>
        <dbReference type="ChEBI" id="CHEBI:23378"/>
    </cofactor>
</comment>
<evidence type="ECO:0000256" key="5">
    <source>
        <dbReference type="ARBA" id="ARBA00022723"/>
    </source>
</evidence>
<dbReference type="Pfam" id="PF00394">
    <property type="entry name" value="Cu-oxidase"/>
    <property type="match status" value="1"/>
</dbReference>
<evidence type="ECO:0000256" key="10">
    <source>
        <dbReference type="ARBA" id="ARBA00023157"/>
    </source>
</evidence>
<keyword evidence="18" id="KW-1185">Reference proteome</keyword>
<dbReference type="GO" id="GO:0005507">
    <property type="term" value="F:copper ion binding"/>
    <property type="evidence" value="ECO:0007669"/>
    <property type="project" value="InterPro"/>
</dbReference>
<dbReference type="GO" id="GO:0052716">
    <property type="term" value="F:hydroquinone:oxygen oxidoreductase activity"/>
    <property type="evidence" value="ECO:0007669"/>
    <property type="project" value="UniProtKB-EC"/>
</dbReference>
<evidence type="ECO:0000256" key="1">
    <source>
        <dbReference type="ARBA" id="ARBA00000349"/>
    </source>
</evidence>
<protein>
    <recommendedName>
        <fullName evidence="4">laccase</fullName>
        <ecNumber evidence="4">1.10.3.2</ecNumber>
    </recommendedName>
</protein>
<evidence type="ECO:0000256" key="8">
    <source>
        <dbReference type="ARBA" id="ARBA00023002"/>
    </source>
</evidence>
<dbReference type="Proteomes" id="UP000214365">
    <property type="component" value="Unassembled WGS sequence"/>
</dbReference>
<dbReference type="PANTHER" id="PTHR11709">
    <property type="entry name" value="MULTI-COPPER OXIDASE"/>
    <property type="match status" value="1"/>
</dbReference>
<accession>A0A225B0Q2</accession>
<dbReference type="PROSITE" id="PS00079">
    <property type="entry name" value="MULTICOPPER_OXIDASE1"/>
    <property type="match status" value="1"/>
</dbReference>
<dbReference type="InterPro" id="IPR008972">
    <property type="entry name" value="Cupredoxin"/>
</dbReference>
<proteinExistence type="inferred from homology"/>
<dbReference type="OrthoDB" id="2121828at2759"/>
<dbReference type="STRING" id="1441469.A0A225B0Q2"/>
<evidence type="ECO:0000256" key="12">
    <source>
        <dbReference type="ARBA" id="ARBA00023185"/>
    </source>
</evidence>
<feature type="domain" description="Plastocyanin-like" evidence="16">
    <location>
        <begin position="63"/>
        <end position="179"/>
    </location>
</feature>
<feature type="chain" id="PRO_5012804694" description="laccase" evidence="13">
    <location>
        <begin position="22"/>
        <end position="563"/>
    </location>
</feature>
<dbReference type="GO" id="GO:0046274">
    <property type="term" value="P:lignin catabolic process"/>
    <property type="evidence" value="ECO:0007669"/>
    <property type="project" value="UniProtKB-KW"/>
</dbReference>
<dbReference type="EMBL" id="LFMY01000007">
    <property type="protein sequence ID" value="OKL59367.1"/>
    <property type="molecule type" value="Genomic_DNA"/>
</dbReference>
<dbReference type="PROSITE" id="PS00080">
    <property type="entry name" value="MULTICOPPER_OXIDASE2"/>
    <property type="match status" value="1"/>
</dbReference>
<evidence type="ECO:0000313" key="18">
    <source>
        <dbReference type="Proteomes" id="UP000214365"/>
    </source>
</evidence>
<evidence type="ECO:0000256" key="7">
    <source>
        <dbReference type="ARBA" id="ARBA00022737"/>
    </source>
</evidence>
<dbReference type="EC" id="1.10.3.2" evidence="4"/>
<dbReference type="Pfam" id="PF07732">
    <property type="entry name" value="Cu-oxidase_3"/>
    <property type="match status" value="1"/>
</dbReference>
<dbReference type="InterPro" id="IPR011707">
    <property type="entry name" value="Cu-oxidase-like_N"/>
</dbReference>
<organism evidence="17 18">
    <name type="scientific">Talaromyces atroroseus</name>
    <dbReference type="NCBI Taxonomy" id="1441469"/>
    <lineage>
        <taxon>Eukaryota</taxon>
        <taxon>Fungi</taxon>
        <taxon>Dikarya</taxon>
        <taxon>Ascomycota</taxon>
        <taxon>Pezizomycotina</taxon>
        <taxon>Eurotiomycetes</taxon>
        <taxon>Eurotiomycetidae</taxon>
        <taxon>Eurotiales</taxon>
        <taxon>Trichocomaceae</taxon>
        <taxon>Talaromyces</taxon>
        <taxon>Talaromyces sect. Trachyspermi</taxon>
    </lineage>
</organism>
<evidence type="ECO:0000259" key="14">
    <source>
        <dbReference type="Pfam" id="PF00394"/>
    </source>
</evidence>
<dbReference type="InterPro" id="IPR033138">
    <property type="entry name" value="Cu_oxidase_CS"/>
</dbReference>
<reference evidence="17 18" key="1">
    <citation type="submission" date="2015-06" db="EMBL/GenBank/DDBJ databases">
        <title>Talaromyces atroroseus IBT 11181 draft genome.</title>
        <authorList>
            <person name="Rasmussen K.B."/>
            <person name="Rasmussen S."/>
            <person name="Petersen B."/>
            <person name="Sicheritz-Ponten T."/>
            <person name="Mortensen U.H."/>
            <person name="Thrane U."/>
        </authorList>
    </citation>
    <scope>NUCLEOTIDE SEQUENCE [LARGE SCALE GENOMIC DNA]</scope>
    <source>
        <strain evidence="17 18">IBT 11181</strain>
    </source>
</reference>
<feature type="signal peptide" evidence="13">
    <location>
        <begin position="1"/>
        <end position="21"/>
    </location>
</feature>
<dbReference type="FunFam" id="2.60.40.420:FF:000038">
    <property type="entry name" value="Extracellular dihydrogeodin oxidase/laccase"/>
    <property type="match status" value="1"/>
</dbReference>
<keyword evidence="7" id="KW-0677">Repeat</keyword>
<feature type="domain" description="Plastocyanin-like" evidence="14">
    <location>
        <begin position="188"/>
        <end position="326"/>
    </location>
</feature>
<dbReference type="InterPro" id="IPR001117">
    <property type="entry name" value="Cu-oxidase_2nd"/>
</dbReference>
<comment type="catalytic activity">
    <reaction evidence="1">
        <text>4 hydroquinone + O2 = 4 benzosemiquinone + 2 H2O</text>
        <dbReference type="Rhea" id="RHEA:11276"/>
        <dbReference type="ChEBI" id="CHEBI:15377"/>
        <dbReference type="ChEBI" id="CHEBI:15379"/>
        <dbReference type="ChEBI" id="CHEBI:17594"/>
        <dbReference type="ChEBI" id="CHEBI:17977"/>
        <dbReference type="EC" id="1.10.3.2"/>
    </reaction>
</comment>
<dbReference type="AlphaFoldDB" id="A0A225B0Q2"/>
<evidence type="ECO:0000313" key="17">
    <source>
        <dbReference type="EMBL" id="OKL59367.1"/>
    </source>
</evidence>
<keyword evidence="6 13" id="KW-0732">Signal</keyword>
<keyword evidence="10" id="KW-1015">Disulfide bond</keyword>
<dbReference type="InterPro" id="IPR045087">
    <property type="entry name" value="Cu-oxidase_fam"/>
</dbReference>
<evidence type="ECO:0000256" key="4">
    <source>
        <dbReference type="ARBA" id="ARBA00012297"/>
    </source>
</evidence>
<dbReference type="GeneID" id="31004805"/>